<accession>A0A109D576</accession>
<organism evidence="2 3">
    <name type="scientific">Vibrio toranzoniae</name>
    <dbReference type="NCBI Taxonomy" id="1194427"/>
    <lineage>
        <taxon>Bacteria</taxon>
        <taxon>Pseudomonadati</taxon>
        <taxon>Pseudomonadota</taxon>
        <taxon>Gammaproteobacteria</taxon>
        <taxon>Vibrionales</taxon>
        <taxon>Vibrionaceae</taxon>
        <taxon>Vibrio</taxon>
    </lineage>
</organism>
<proteinExistence type="predicted"/>
<evidence type="ECO:0000313" key="2">
    <source>
        <dbReference type="EMBL" id="KWT98941.1"/>
    </source>
</evidence>
<keyword evidence="1" id="KW-0812">Transmembrane</keyword>
<gene>
    <name evidence="2" type="ORF">APQ14_19590</name>
</gene>
<comment type="caution">
    <text evidence="2">The sequence shown here is derived from an EMBL/GenBank/DDBJ whole genome shotgun (WGS) entry which is preliminary data.</text>
</comment>
<sequence length="69" mass="7993">MVQWVIDNKEWVFSGIGVSITTLIFSLFIRRKKKETTIIENFQVGGENSTNYQSKGDMYFGGKDVQKRK</sequence>
<evidence type="ECO:0000256" key="1">
    <source>
        <dbReference type="SAM" id="Phobius"/>
    </source>
</evidence>
<dbReference type="GeneID" id="300178736"/>
<keyword evidence="3" id="KW-1185">Reference proteome</keyword>
<feature type="transmembrane region" description="Helical" evidence="1">
    <location>
        <begin position="12"/>
        <end position="29"/>
    </location>
</feature>
<name>A0A109D576_9VIBR</name>
<keyword evidence="1" id="KW-1133">Transmembrane helix</keyword>
<evidence type="ECO:0000313" key="3">
    <source>
        <dbReference type="Proteomes" id="UP000057389"/>
    </source>
</evidence>
<protein>
    <submittedName>
        <fullName evidence="2">Uncharacterized protein</fullName>
    </submittedName>
</protein>
<keyword evidence="1" id="KW-0472">Membrane</keyword>
<dbReference type="AlphaFoldDB" id="A0A109D576"/>
<dbReference type="OrthoDB" id="9182560at2"/>
<dbReference type="Proteomes" id="UP000057389">
    <property type="component" value="Unassembled WGS sequence"/>
</dbReference>
<reference evidence="2 3" key="1">
    <citation type="submission" date="2015-11" db="EMBL/GenBank/DDBJ databases">
        <title>Draft WGS of Vibrio toranzoniae.</title>
        <authorList>
            <person name="Lasa A."/>
            <person name="Romalde J.L."/>
        </authorList>
    </citation>
    <scope>NUCLEOTIDE SEQUENCE [LARGE SCALE GENOMIC DNA]</scope>
    <source>
        <strain evidence="2 3">Vb 10.8</strain>
    </source>
</reference>
<dbReference type="RefSeq" id="WP_060469803.1">
    <property type="nucleotide sequence ID" value="NZ_AP025514.1"/>
</dbReference>
<dbReference type="EMBL" id="LMXU01000046">
    <property type="protein sequence ID" value="KWT98941.1"/>
    <property type="molecule type" value="Genomic_DNA"/>
</dbReference>